<name>C0VY86_9ACTO</name>
<dbReference type="AlphaFoldDB" id="C0VY86"/>
<gene>
    <name evidence="1" type="ORF">HMPREF0044_0126</name>
</gene>
<protein>
    <submittedName>
        <fullName evidence="1">Uncharacterized protein</fullName>
    </submittedName>
</protein>
<sequence>MENVAKETRQALVTALTNAGLNPRTTPPKNSFDEYVFIGENSPFIESSEQVYGVNVHYELLAFPKASLDPVEQVKRADVLTGKIMAALWETMEITCEGYSTITGADEKPRTVARFNVTLTYQQGD</sequence>
<comment type="caution">
    <text evidence="1">The sequence shown here is derived from an EMBL/GenBank/DDBJ whole genome shotgun (WGS) entry which is preliminary data.</text>
</comment>
<accession>C0VY86</accession>
<evidence type="ECO:0000313" key="1">
    <source>
        <dbReference type="EMBL" id="EEH64389.1"/>
    </source>
</evidence>
<dbReference type="HOGENOM" id="CLU_1987847_0_0_11"/>
<dbReference type="Proteomes" id="UP000010301">
    <property type="component" value="Unassembled WGS sequence"/>
</dbReference>
<keyword evidence="2" id="KW-1185">Reference proteome</keyword>
<evidence type="ECO:0000313" key="2">
    <source>
        <dbReference type="Proteomes" id="UP000010301"/>
    </source>
</evidence>
<proteinExistence type="predicted"/>
<dbReference type="RefSeq" id="WP_006547123.1">
    <property type="nucleotide sequence ID" value="NZ_DS999545.1"/>
</dbReference>
<dbReference type="STRING" id="525245.HMPREF0044_0126"/>
<organism evidence="1 2">
    <name type="scientific">Gleimia coleocanis DSM 15436</name>
    <dbReference type="NCBI Taxonomy" id="525245"/>
    <lineage>
        <taxon>Bacteria</taxon>
        <taxon>Bacillati</taxon>
        <taxon>Actinomycetota</taxon>
        <taxon>Actinomycetes</taxon>
        <taxon>Actinomycetales</taxon>
        <taxon>Actinomycetaceae</taxon>
        <taxon>Gleimia</taxon>
    </lineage>
</organism>
<reference evidence="1 2" key="1">
    <citation type="submission" date="2009-01" db="EMBL/GenBank/DDBJ databases">
        <authorList>
            <person name="Qin X."/>
            <person name="Bachman B."/>
            <person name="Battles P."/>
            <person name="Bell A."/>
            <person name="Bess C."/>
            <person name="Bickham C."/>
            <person name="Chaboub L."/>
            <person name="Chen D."/>
            <person name="Coyle M."/>
            <person name="Deiros D.R."/>
            <person name="Dinh H."/>
            <person name="Forbes L."/>
            <person name="Fowler G."/>
            <person name="Francisco L."/>
            <person name="Fu Q."/>
            <person name="Gubbala S."/>
            <person name="Hale W."/>
            <person name="Han Y."/>
            <person name="Hemphill L."/>
            <person name="Highlander S.K."/>
            <person name="Hirani K."/>
            <person name="Hogues M."/>
            <person name="Jackson L."/>
            <person name="Jakkamsetti A."/>
            <person name="Javaid M."/>
            <person name="Jiang H."/>
            <person name="Korchina V."/>
            <person name="Kovar C."/>
            <person name="Lara F."/>
            <person name="Lee S."/>
            <person name="Mata R."/>
            <person name="Mathew T."/>
            <person name="Moen C."/>
            <person name="Morales K."/>
            <person name="Munidasa M."/>
            <person name="Nazareth L."/>
            <person name="Ngo R."/>
            <person name="Nguyen L."/>
            <person name="Okwuonu G."/>
            <person name="Ongeri F."/>
            <person name="Patil S."/>
            <person name="Petrosino J."/>
            <person name="Pham C."/>
            <person name="Pham P."/>
            <person name="Pu L.-L."/>
            <person name="Puazo M."/>
            <person name="Raj R."/>
            <person name="Reid J."/>
            <person name="Rouhana J."/>
            <person name="Saada N."/>
            <person name="Shang Y."/>
            <person name="Simmons D."/>
            <person name="Thornton R."/>
            <person name="Warren J."/>
            <person name="Weissenberger G."/>
            <person name="Zhang J."/>
            <person name="Zhang L."/>
            <person name="Zhou C."/>
            <person name="Zhu D."/>
            <person name="Muzny D."/>
            <person name="Worley K."/>
            <person name="Gibbs R."/>
        </authorList>
    </citation>
    <scope>NUCLEOTIDE SEQUENCE [LARGE SCALE GENOMIC DNA]</scope>
    <source>
        <strain evidence="1 2">DSM 15436</strain>
    </source>
</reference>
<dbReference type="EMBL" id="ACFG01000004">
    <property type="protein sequence ID" value="EEH64389.1"/>
    <property type="molecule type" value="Genomic_DNA"/>
</dbReference>